<dbReference type="Proteomes" id="UP000281553">
    <property type="component" value="Unassembled WGS sequence"/>
</dbReference>
<feature type="region of interest" description="Disordered" evidence="1">
    <location>
        <begin position="180"/>
        <end position="207"/>
    </location>
</feature>
<organism evidence="2 3">
    <name type="scientific">Dibothriocephalus latus</name>
    <name type="common">Fish tapeworm</name>
    <name type="synonym">Diphyllobothrium latum</name>
    <dbReference type="NCBI Taxonomy" id="60516"/>
    <lineage>
        <taxon>Eukaryota</taxon>
        <taxon>Metazoa</taxon>
        <taxon>Spiralia</taxon>
        <taxon>Lophotrochozoa</taxon>
        <taxon>Platyhelminthes</taxon>
        <taxon>Cestoda</taxon>
        <taxon>Eucestoda</taxon>
        <taxon>Diphyllobothriidea</taxon>
        <taxon>Diphyllobothriidae</taxon>
        <taxon>Dibothriocephalus</taxon>
    </lineage>
</organism>
<gene>
    <name evidence="2" type="ORF">DILT_LOCUS18348</name>
</gene>
<keyword evidence="3" id="KW-1185">Reference proteome</keyword>
<dbReference type="AlphaFoldDB" id="A0A3P7NDQ6"/>
<sequence>MIYPLFHASINTTVEGQYGSPKVHVKTSDRSPLSPFQRKSPGVLSANQLLQLVVTFQSSSTDSVALLQALGVIVQRHIYTLEALLGLVDRVSSSLKTFAVKLSAMPTLPEASSIIAAFEAFTILLWQQTEAYLRKPGSTVSLTDLGVGGVPVLKFSANQAHRLVRFFESAIVMAALRPKSGATGSRSGGRKKSHDRKRCIAMTSTLR</sequence>
<protein>
    <submittedName>
        <fullName evidence="2">Uncharacterized protein</fullName>
    </submittedName>
</protein>
<proteinExistence type="predicted"/>
<dbReference type="EMBL" id="UYRU01099610">
    <property type="protein sequence ID" value="VDN40804.1"/>
    <property type="molecule type" value="Genomic_DNA"/>
</dbReference>
<evidence type="ECO:0000313" key="3">
    <source>
        <dbReference type="Proteomes" id="UP000281553"/>
    </source>
</evidence>
<feature type="compositionally biased region" description="Basic residues" evidence="1">
    <location>
        <begin position="188"/>
        <end position="199"/>
    </location>
</feature>
<evidence type="ECO:0000256" key="1">
    <source>
        <dbReference type="SAM" id="MobiDB-lite"/>
    </source>
</evidence>
<evidence type="ECO:0000313" key="2">
    <source>
        <dbReference type="EMBL" id="VDN40804.1"/>
    </source>
</evidence>
<accession>A0A3P7NDQ6</accession>
<dbReference type="OrthoDB" id="6286576at2759"/>
<reference evidence="2 3" key="1">
    <citation type="submission" date="2018-11" db="EMBL/GenBank/DDBJ databases">
        <authorList>
            <consortium name="Pathogen Informatics"/>
        </authorList>
    </citation>
    <scope>NUCLEOTIDE SEQUENCE [LARGE SCALE GENOMIC DNA]</scope>
</reference>
<name>A0A3P7NDQ6_DIBLA</name>